<keyword evidence="3" id="KW-0378">Hydrolase</keyword>
<dbReference type="GO" id="GO:0004040">
    <property type="term" value="F:amidase activity"/>
    <property type="evidence" value="ECO:0007669"/>
    <property type="project" value="InterPro"/>
</dbReference>
<protein>
    <submittedName>
        <fullName evidence="3">Glycoside hydrolase family 73</fullName>
    </submittedName>
</protein>
<gene>
    <name evidence="3" type="ORF">GCM10007894_25450</name>
</gene>
<comment type="caution">
    <text evidence="3">The sequence shown here is derived from an EMBL/GenBank/DDBJ whole genome shotgun (WGS) entry which is preliminary data.</text>
</comment>
<organism evidence="3 4">
    <name type="scientific">Paraferrimonas haliotis</name>
    <dbReference type="NCBI Taxonomy" id="2013866"/>
    <lineage>
        <taxon>Bacteria</taxon>
        <taxon>Pseudomonadati</taxon>
        <taxon>Pseudomonadota</taxon>
        <taxon>Gammaproteobacteria</taxon>
        <taxon>Alteromonadales</taxon>
        <taxon>Ferrimonadaceae</taxon>
        <taxon>Paraferrimonas</taxon>
    </lineage>
</organism>
<evidence type="ECO:0000313" key="4">
    <source>
        <dbReference type="Proteomes" id="UP001157439"/>
    </source>
</evidence>
<accession>A0AA37TPL1</accession>
<keyword evidence="1" id="KW-0472">Membrane</keyword>
<evidence type="ECO:0000256" key="1">
    <source>
        <dbReference type="SAM" id="Phobius"/>
    </source>
</evidence>
<evidence type="ECO:0000313" key="3">
    <source>
        <dbReference type="EMBL" id="GLS84568.1"/>
    </source>
</evidence>
<dbReference type="AlphaFoldDB" id="A0AA37TPL1"/>
<dbReference type="Pfam" id="PF01832">
    <property type="entry name" value="Glucosaminidase"/>
    <property type="match status" value="1"/>
</dbReference>
<keyword evidence="1" id="KW-0812">Transmembrane</keyword>
<dbReference type="InterPro" id="IPR053195">
    <property type="entry name" value="Bax-like"/>
</dbReference>
<proteinExistence type="predicted"/>
<name>A0AA37TPL1_9GAMM</name>
<dbReference type="PANTHER" id="PTHR40572:SF1">
    <property type="entry name" value="PROTEIN BAX"/>
    <property type="match status" value="1"/>
</dbReference>
<sequence>MFSRNCGNIAPIDQLLVKLLIGATGENFLKSGRVGKLTLSMGLAISLIIVVMLVLSPQRPDTDDTKVLALNPDIEHSIPDFSAIADVTEKKKAFFDYLRPMIARQNEFIRIDRDFLLSQLELLTNGESLSSVSIERIQGIADNYQYNFRQISSKALTNLLMRVDLVPADMILIQAANETGWGSSRFANEGNNFFGQWCFRKGCGLVPQSRSSGLNHEVAVYKTVEDSVASYLKNLNTNAAYLEFRQLRAGLRSAGEELNADTLIHGLINYSERQQEYIDELLQMLRHNRQLLG</sequence>
<dbReference type="Proteomes" id="UP001157439">
    <property type="component" value="Unassembled WGS sequence"/>
</dbReference>
<evidence type="ECO:0000259" key="2">
    <source>
        <dbReference type="Pfam" id="PF01832"/>
    </source>
</evidence>
<reference evidence="3 4" key="1">
    <citation type="journal article" date="2014" name="Int. J. Syst. Evol. Microbiol.">
        <title>Complete genome sequence of Corynebacterium casei LMG S-19264T (=DSM 44701T), isolated from a smear-ripened cheese.</title>
        <authorList>
            <consortium name="US DOE Joint Genome Institute (JGI-PGF)"/>
            <person name="Walter F."/>
            <person name="Albersmeier A."/>
            <person name="Kalinowski J."/>
            <person name="Ruckert C."/>
        </authorList>
    </citation>
    <scope>NUCLEOTIDE SEQUENCE [LARGE SCALE GENOMIC DNA]</scope>
    <source>
        <strain evidence="3 4">NBRC 112785</strain>
    </source>
</reference>
<dbReference type="Gene3D" id="1.10.530.10">
    <property type="match status" value="1"/>
</dbReference>
<keyword evidence="1" id="KW-1133">Transmembrane helix</keyword>
<dbReference type="PANTHER" id="PTHR40572">
    <property type="entry name" value="PROTEIN BAX"/>
    <property type="match status" value="1"/>
</dbReference>
<dbReference type="EMBL" id="BSPO01000003">
    <property type="protein sequence ID" value="GLS84568.1"/>
    <property type="molecule type" value="Genomic_DNA"/>
</dbReference>
<keyword evidence="4" id="KW-1185">Reference proteome</keyword>
<feature type="transmembrane region" description="Helical" evidence="1">
    <location>
        <begin position="37"/>
        <end position="55"/>
    </location>
</feature>
<feature type="domain" description="Mannosyl-glycoprotein endo-beta-N-acetylglucosamidase-like" evidence="2">
    <location>
        <begin position="166"/>
        <end position="288"/>
    </location>
</feature>
<dbReference type="InterPro" id="IPR002901">
    <property type="entry name" value="MGlyc_endo_b_GlcNAc-like_dom"/>
</dbReference>